<evidence type="ECO:0000313" key="1">
    <source>
        <dbReference type="EMBL" id="RAJ20755.1"/>
    </source>
</evidence>
<dbReference type="PANTHER" id="PTHR37953">
    <property type="entry name" value="UPF0127 PROTEIN MJ1496"/>
    <property type="match status" value="1"/>
</dbReference>
<keyword evidence="2" id="KW-1185">Reference proteome</keyword>
<dbReference type="RefSeq" id="WP_066438055.1">
    <property type="nucleotide sequence ID" value="NZ_LZRN01000053.1"/>
</dbReference>
<dbReference type="OrthoDB" id="5526466at2"/>
<sequence length="165" mass="18951">MTRNAFKIVAMLTLGACCVPLKSCKEDQKTIKPLVIEFKKEGELVLKKVNDSIIKRLDIEIADDDYQTQTGLMYRDQMDQDQGMLFVFPEADYHSFYMKNTKIALDIIYIDADKKIVSFQKNAQPFKETSLPSIVPAKYVLEINAGLSDQWLLEVGDKVEYQRVD</sequence>
<comment type="caution">
    <text evidence="1">The sequence shown here is derived from an EMBL/GenBank/DDBJ whole genome shotgun (WGS) entry which is preliminary data.</text>
</comment>
<name>A0A1A7QSQ1_9FLAO</name>
<dbReference type="InterPro" id="IPR003795">
    <property type="entry name" value="DUF192"/>
</dbReference>
<dbReference type="Pfam" id="PF02643">
    <property type="entry name" value="DUF192"/>
    <property type="match status" value="1"/>
</dbReference>
<dbReference type="InterPro" id="IPR038695">
    <property type="entry name" value="Saro_0823-like_sf"/>
</dbReference>
<dbReference type="AlphaFoldDB" id="A0A1A7QSQ1"/>
<dbReference type="EMBL" id="QLLQ01000014">
    <property type="protein sequence ID" value="RAJ20755.1"/>
    <property type="molecule type" value="Genomic_DNA"/>
</dbReference>
<dbReference type="Proteomes" id="UP000248987">
    <property type="component" value="Unassembled WGS sequence"/>
</dbReference>
<accession>A0A1A7QSQ1</accession>
<gene>
    <name evidence="1" type="ORF">LX77_03014</name>
</gene>
<reference evidence="1 2" key="1">
    <citation type="submission" date="2018-06" db="EMBL/GenBank/DDBJ databases">
        <title>Genomic Encyclopedia of Archaeal and Bacterial Type Strains, Phase II (KMG-II): from individual species to whole genera.</title>
        <authorList>
            <person name="Goeker M."/>
        </authorList>
    </citation>
    <scope>NUCLEOTIDE SEQUENCE [LARGE SCALE GENOMIC DNA]</scope>
    <source>
        <strain evidence="1 2">DSM 12408</strain>
    </source>
</reference>
<protein>
    <recommendedName>
        <fullName evidence="3">DUF192 domain-containing protein</fullName>
    </recommendedName>
</protein>
<evidence type="ECO:0008006" key="3">
    <source>
        <dbReference type="Google" id="ProtNLM"/>
    </source>
</evidence>
<dbReference type="PANTHER" id="PTHR37953:SF1">
    <property type="entry name" value="UPF0127 PROTEIN MJ1496"/>
    <property type="match status" value="1"/>
</dbReference>
<proteinExistence type="predicted"/>
<organism evidence="1 2">
    <name type="scientific">Gelidibacter algens</name>
    <dbReference type="NCBI Taxonomy" id="49280"/>
    <lineage>
        <taxon>Bacteria</taxon>
        <taxon>Pseudomonadati</taxon>
        <taxon>Bacteroidota</taxon>
        <taxon>Flavobacteriia</taxon>
        <taxon>Flavobacteriales</taxon>
        <taxon>Flavobacteriaceae</taxon>
        <taxon>Gelidibacter</taxon>
    </lineage>
</organism>
<evidence type="ECO:0000313" key="2">
    <source>
        <dbReference type="Proteomes" id="UP000248987"/>
    </source>
</evidence>
<dbReference type="Gene3D" id="2.60.120.1140">
    <property type="entry name" value="Protein of unknown function DUF192"/>
    <property type="match status" value="1"/>
</dbReference>